<dbReference type="EC" id="3.1.4.46" evidence="2"/>
<organism evidence="2">
    <name type="scientific">uncultured Thermomicrobiales bacterium</name>
    <dbReference type="NCBI Taxonomy" id="1645740"/>
    <lineage>
        <taxon>Bacteria</taxon>
        <taxon>Pseudomonadati</taxon>
        <taxon>Thermomicrobiota</taxon>
        <taxon>Thermomicrobia</taxon>
        <taxon>Thermomicrobiales</taxon>
        <taxon>environmental samples</taxon>
    </lineage>
</organism>
<dbReference type="GO" id="GO:0008889">
    <property type="term" value="F:glycerophosphodiester phosphodiesterase activity"/>
    <property type="evidence" value="ECO:0007669"/>
    <property type="project" value="UniProtKB-EC"/>
</dbReference>
<dbReference type="GO" id="GO:0006629">
    <property type="term" value="P:lipid metabolic process"/>
    <property type="evidence" value="ECO:0007669"/>
    <property type="project" value="InterPro"/>
</dbReference>
<dbReference type="Gene3D" id="3.20.20.190">
    <property type="entry name" value="Phosphatidylinositol (PI) phosphodiesterase"/>
    <property type="match status" value="1"/>
</dbReference>
<name>A0A6J4UDQ8_9BACT</name>
<protein>
    <submittedName>
        <fullName evidence="2">Glycerophosphoryl diester phosphodiesterase</fullName>
        <ecNumber evidence="2">3.1.4.46</ecNumber>
    </submittedName>
</protein>
<dbReference type="EMBL" id="CADCWK010000035">
    <property type="protein sequence ID" value="CAA9545652.1"/>
    <property type="molecule type" value="Genomic_DNA"/>
</dbReference>
<feature type="domain" description="GP-PDE" evidence="1">
    <location>
        <begin position="18"/>
        <end position="274"/>
    </location>
</feature>
<sequence length="281" mass="30346">MVEIKTHTIAGHGGFILVKIYGHRGASAELPENTLPAFQRVIDLGADGVEFDVHLSSDGVPVVIHDDTVDRTTRAIGPVNSFTAEELGNLDAGAGYGVPTLREVLDLVGTSLHLNIEIKSAEAGQAVIDEVVPRLGLRWAISSFDWEVLRFVRGQCPGADVWPLTFGPRDSIPAAADRVAAMDGIYPNALRMAEKLRRTRNVLEDALDLARDLKSSTVSVNQFTLTQESIDAVHRAGFATFVWTVNDPQRASQLDRWGVDSVCTDEPAVVVPARSSVLSVA</sequence>
<keyword evidence="2" id="KW-0378">Hydrolase</keyword>
<dbReference type="InterPro" id="IPR017946">
    <property type="entry name" value="PLC-like_Pdiesterase_TIM-brl"/>
</dbReference>
<dbReference type="AlphaFoldDB" id="A0A6J4UDQ8"/>
<dbReference type="PROSITE" id="PS51704">
    <property type="entry name" value="GP_PDE"/>
    <property type="match status" value="1"/>
</dbReference>
<dbReference type="InterPro" id="IPR030395">
    <property type="entry name" value="GP_PDE_dom"/>
</dbReference>
<evidence type="ECO:0000313" key="2">
    <source>
        <dbReference type="EMBL" id="CAA9545652.1"/>
    </source>
</evidence>
<accession>A0A6J4UDQ8</accession>
<dbReference type="PANTHER" id="PTHR46211:SF14">
    <property type="entry name" value="GLYCEROPHOSPHODIESTER PHOSPHODIESTERASE"/>
    <property type="match status" value="1"/>
</dbReference>
<dbReference type="PANTHER" id="PTHR46211">
    <property type="entry name" value="GLYCEROPHOSPHORYL DIESTER PHOSPHODIESTERASE"/>
    <property type="match status" value="1"/>
</dbReference>
<gene>
    <name evidence="2" type="ORF">AVDCRST_MAG33-441</name>
</gene>
<dbReference type="Pfam" id="PF03009">
    <property type="entry name" value="GDPD"/>
    <property type="match status" value="1"/>
</dbReference>
<evidence type="ECO:0000259" key="1">
    <source>
        <dbReference type="PROSITE" id="PS51704"/>
    </source>
</evidence>
<reference evidence="2" key="1">
    <citation type="submission" date="2020-02" db="EMBL/GenBank/DDBJ databases">
        <authorList>
            <person name="Meier V. D."/>
        </authorList>
    </citation>
    <scope>NUCLEOTIDE SEQUENCE</scope>
    <source>
        <strain evidence="2">AVDCRST_MAG33</strain>
    </source>
</reference>
<dbReference type="SUPFAM" id="SSF51695">
    <property type="entry name" value="PLC-like phosphodiesterases"/>
    <property type="match status" value="1"/>
</dbReference>
<proteinExistence type="predicted"/>